<keyword evidence="3" id="KW-1185">Reference proteome</keyword>
<organism evidence="2 3">
    <name type="scientific">Streptomyces luteireticuli</name>
    <dbReference type="NCBI Taxonomy" id="173858"/>
    <lineage>
        <taxon>Bacteria</taxon>
        <taxon>Bacillati</taxon>
        <taxon>Actinomycetota</taxon>
        <taxon>Actinomycetes</taxon>
        <taxon>Kitasatosporales</taxon>
        <taxon>Streptomycetaceae</taxon>
        <taxon>Streptomyces</taxon>
    </lineage>
</organism>
<proteinExistence type="predicted"/>
<sequence>MLNAPSAVVADAGAASATLAPPRVADSPPRVTLTTETGTEFLLTADLSHQGACIAILPGPTGLDAPPWQATVTEYAGMDGGRLVKTRAAARRINLPLLIWAPTRPELLALKRQLVAAVIGGGCWLRVAEADGTARSIRVHYTGGLEGDEGADAAGLAYTRYGLQLTAPDPYWYGPERTETFRVHGAPRFLSHPAGSWTTVRSDTMTDPAAWTMTSGTPLTVAAEATATDGSHAVLPGGDRAETTAAFPYDGTSLYRITVRARAHPGPDGGPTPLLSAGLNGSAIGRPRMLAAARRPLPGGDWVELTGYAQGWAAPRPDDEDEAEAPAEADPATLPTGTTAVRPVLQADGAPVDVDHVTLSRLTPGSTTGTGEPHAMGFLPLRIAPSVIGDTGLPVDVSTDVDAWPVWRITGPLGRQDTGQPTVPIRLANLTTGGELLLDYGIPPGRTVVIDTRPGIKAVYLETSGGGRGENLWPRVEGPAALWPLIPGENRIAVTASGATDRSAVALTYQPRHLGA</sequence>
<protein>
    <recommendedName>
        <fullName evidence="4">Phage tail protein</fullName>
    </recommendedName>
</protein>
<evidence type="ECO:0000313" key="2">
    <source>
        <dbReference type="EMBL" id="GAA0423894.1"/>
    </source>
</evidence>
<evidence type="ECO:0008006" key="4">
    <source>
        <dbReference type="Google" id="ProtNLM"/>
    </source>
</evidence>
<feature type="region of interest" description="Disordered" evidence="1">
    <location>
        <begin position="312"/>
        <end position="337"/>
    </location>
</feature>
<accession>A0ABN0Z034</accession>
<evidence type="ECO:0000256" key="1">
    <source>
        <dbReference type="SAM" id="MobiDB-lite"/>
    </source>
</evidence>
<comment type="caution">
    <text evidence="2">The sequence shown here is derived from an EMBL/GenBank/DDBJ whole genome shotgun (WGS) entry which is preliminary data.</text>
</comment>
<gene>
    <name evidence="2" type="ORF">GCM10010357_51710</name>
</gene>
<dbReference type="Proteomes" id="UP001500879">
    <property type="component" value="Unassembled WGS sequence"/>
</dbReference>
<reference evidence="2 3" key="1">
    <citation type="journal article" date="2019" name="Int. J. Syst. Evol. Microbiol.">
        <title>The Global Catalogue of Microorganisms (GCM) 10K type strain sequencing project: providing services to taxonomists for standard genome sequencing and annotation.</title>
        <authorList>
            <consortium name="The Broad Institute Genomics Platform"/>
            <consortium name="The Broad Institute Genome Sequencing Center for Infectious Disease"/>
            <person name="Wu L."/>
            <person name="Ma J."/>
        </authorList>
    </citation>
    <scope>NUCLEOTIDE SEQUENCE [LARGE SCALE GENOMIC DNA]</scope>
    <source>
        <strain evidence="2 3">JCM 4788</strain>
    </source>
</reference>
<dbReference type="RefSeq" id="WP_344028866.1">
    <property type="nucleotide sequence ID" value="NZ_BAAABX010000055.1"/>
</dbReference>
<feature type="compositionally biased region" description="Acidic residues" evidence="1">
    <location>
        <begin position="318"/>
        <end position="327"/>
    </location>
</feature>
<dbReference type="EMBL" id="BAAABX010000055">
    <property type="protein sequence ID" value="GAA0423894.1"/>
    <property type="molecule type" value="Genomic_DNA"/>
</dbReference>
<name>A0ABN0Z034_9ACTN</name>
<evidence type="ECO:0000313" key="3">
    <source>
        <dbReference type="Proteomes" id="UP001500879"/>
    </source>
</evidence>